<feature type="non-terminal residue" evidence="2">
    <location>
        <position position="1"/>
    </location>
</feature>
<dbReference type="EMBL" id="JABBWK010000024">
    <property type="protein sequence ID" value="KAG1901021.1"/>
    <property type="molecule type" value="Genomic_DNA"/>
</dbReference>
<protein>
    <submittedName>
        <fullName evidence="2">Uncharacterized protein</fullName>
    </submittedName>
</protein>
<evidence type="ECO:0000313" key="3">
    <source>
        <dbReference type="Proteomes" id="UP001195769"/>
    </source>
</evidence>
<sequence>DGLQDLLITTDETLIQFSRARPIRQTFFLVRPWDRRLLGLPDFSEQLTFADEGESVADWSESQSGSDDTEESSSNSPGEEEVSVDLDVHSQSLRLMVHLGQAFSALLLAQQHVGEYKRVASDQYIIAQMKDPASIDITNIKTLDIL</sequence>
<evidence type="ECO:0000313" key="2">
    <source>
        <dbReference type="EMBL" id="KAG1901021.1"/>
    </source>
</evidence>
<proteinExistence type="predicted"/>
<gene>
    <name evidence="2" type="ORF">F5891DRAFT_1031258</name>
</gene>
<organism evidence="2 3">
    <name type="scientific">Suillus fuscotomentosus</name>
    <dbReference type="NCBI Taxonomy" id="1912939"/>
    <lineage>
        <taxon>Eukaryota</taxon>
        <taxon>Fungi</taxon>
        <taxon>Dikarya</taxon>
        <taxon>Basidiomycota</taxon>
        <taxon>Agaricomycotina</taxon>
        <taxon>Agaricomycetes</taxon>
        <taxon>Agaricomycetidae</taxon>
        <taxon>Boletales</taxon>
        <taxon>Suillineae</taxon>
        <taxon>Suillaceae</taxon>
        <taxon>Suillus</taxon>
    </lineage>
</organism>
<keyword evidence="3" id="KW-1185">Reference proteome</keyword>
<comment type="caution">
    <text evidence="2">The sequence shown here is derived from an EMBL/GenBank/DDBJ whole genome shotgun (WGS) entry which is preliminary data.</text>
</comment>
<feature type="region of interest" description="Disordered" evidence="1">
    <location>
        <begin position="52"/>
        <end position="83"/>
    </location>
</feature>
<name>A0AAD4E819_9AGAM</name>
<reference evidence="2" key="1">
    <citation type="journal article" date="2020" name="New Phytol.">
        <title>Comparative genomics reveals dynamic genome evolution in host specialist ectomycorrhizal fungi.</title>
        <authorList>
            <person name="Lofgren L.A."/>
            <person name="Nguyen N.H."/>
            <person name="Vilgalys R."/>
            <person name="Ruytinx J."/>
            <person name="Liao H.L."/>
            <person name="Branco S."/>
            <person name="Kuo A."/>
            <person name="LaButti K."/>
            <person name="Lipzen A."/>
            <person name="Andreopoulos W."/>
            <person name="Pangilinan J."/>
            <person name="Riley R."/>
            <person name="Hundley H."/>
            <person name="Na H."/>
            <person name="Barry K."/>
            <person name="Grigoriev I.V."/>
            <person name="Stajich J.E."/>
            <person name="Kennedy P.G."/>
        </authorList>
    </citation>
    <scope>NUCLEOTIDE SEQUENCE</scope>
    <source>
        <strain evidence="2">FC203</strain>
    </source>
</reference>
<dbReference type="AlphaFoldDB" id="A0AAD4E819"/>
<dbReference type="GeneID" id="64655897"/>
<accession>A0AAD4E819</accession>
<evidence type="ECO:0000256" key="1">
    <source>
        <dbReference type="SAM" id="MobiDB-lite"/>
    </source>
</evidence>
<dbReference type="Proteomes" id="UP001195769">
    <property type="component" value="Unassembled WGS sequence"/>
</dbReference>
<dbReference type="RefSeq" id="XP_041226597.1">
    <property type="nucleotide sequence ID" value="XM_041361599.1"/>
</dbReference>